<comment type="similarity">
    <text evidence="5 23">In the N-terminal section; belongs to the glycosyltransferase 51 family.</text>
</comment>
<dbReference type="InterPro" id="IPR001460">
    <property type="entry name" value="PCN-bd_Tpept"/>
</dbReference>
<evidence type="ECO:0000256" key="9">
    <source>
        <dbReference type="ARBA" id="ARBA00022670"/>
    </source>
</evidence>
<keyword evidence="17" id="KW-0511">Multifunctional enzyme</keyword>
<feature type="domain" description="Penicillin-binding protein transpeptidase" evidence="25">
    <location>
        <begin position="409"/>
        <end position="650"/>
    </location>
</feature>
<dbReference type="SUPFAM" id="SSF53955">
    <property type="entry name" value="Lysozyme-like"/>
    <property type="match status" value="1"/>
</dbReference>
<keyword evidence="16" id="KW-0046">Antibiotic resistance</keyword>
<dbReference type="InterPro" id="IPR036950">
    <property type="entry name" value="PBP_transglycosylase"/>
</dbReference>
<evidence type="ECO:0000256" key="10">
    <source>
        <dbReference type="ARBA" id="ARBA00022676"/>
    </source>
</evidence>
<evidence type="ECO:0000256" key="2">
    <source>
        <dbReference type="ARBA" id="ARBA00004236"/>
    </source>
</evidence>
<evidence type="ECO:0000256" key="18">
    <source>
        <dbReference type="ARBA" id="ARBA00023316"/>
    </source>
</evidence>
<evidence type="ECO:0000256" key="5">
    <source>
        <dbReference type="ARBA" id="ARBA00007739"/>
    </source>
</evidence>
<evidence type="ECO:0000313" key="29">
    <source>
        <dbReference type="Proteomes" id="UP000484885"/>
    </source>
</evidence>
<dbReference type="Pfam" id="PF14814">
    <property type="entry name" value="UB2H"/>
    <property type="match status" value="1"/>
</dbReference>
<accession>A0A845V4I4</accession>
<dbReference type="AlphaFoldDB" id="A0A845V4I4"/>
<evidence type="ECO:0000256" key="11">
    <source>
        <dbReference type="ARBA" id="ARBA00022679"/>
    </source>
</evidence>
<dbReference type="GO" id="GO:0008658">
    <property type="term" value="F:penicillin binding"/>
    <property type="evidence" value="ECO:0007669"/>
    <property type="project" value="UniProtKB-UniRule"/>
</dbReference>
<dbReference type="InterPro" id="IPR050396">
    <property type="entry name" value="Glycosyltr_51/Transpeptidase"/>
</dbReference>
<evidence type="ECO:0000256" key="4">
    <source>
        <dbReference type="ARBA" id="ARBA00007090"/>
    </source>
</evidence>
<dbReference type="Proteomes" id="UP000484885">
    <property type="component" value="Unassembled WGS sequence"/>
</dbReference>
<dbReference type="InterPro" id="IPR011813">
    <property type="entry name" value="PBP_1b"/>
</dbReference>
<evidence type="ECO:0000256" key="24">
    <source>
        <dbReference type="PIRSR" id="PIRSR002799-1"/>
    </source>
</evidence>
<keyword evidence="10 23" id="KW-0328">Glycosyltransferase</keyword>
<evidence type="ECO:0000256" key="20">
    <source>
        <dbReference type="ARBA" id="ARBA00034000"/>
    </source>
</evidence>
<comment type="similarity">
    <text evidence="4 23">In the C-terminal section; belongs to the transpeptidase family.</text>
</comment>
<dbReference type="PANTHER" id="PTHR32282:SF11">
    <property type="entry name" value="PENICILLIN-BINDING PROTEIN 1B"/>
    <property type="match status" value="1"/>
</dbReference>
<dbReference type="GO" id="GO:0008360">
    <property type="term" value="P:regulation of cell shape"/>
    <property type="evidence" value="ECO:0007669"/>
    <property type="project" value="UniProtKB-UniRule"/>
</dbReference>
<evidence type="ECO:0000256" key="21">
    <source>
        <dbReference type="ARBA" id="ARBA00049902"/>
    </source>
</evidence>
<gene>
    <name evidence="28" type="primary">mrcB</name>
    <name evidence="28" type="ORF">G3I74_10175</name>
</gene>
<comment type="catalytic activity">
    <reaction evidence="21">
        <text>[GlcNAc-(1-&gt;4)-Mur2Ac(oyl-L-Ala-gamma-D-Glu-L-Lys-D-Ala-D-Ala)](n)-di-trans,octa-cis-undecaprenyl diphosphate + beta-D-GlcNAc-(1-&gt;4)-Mur2Ac(oyl-L-Ala-gamma-D-Glu-L-Lys-D-Ala-D-Ala)-di-trans,octa-cis-undecaprenyl diphosphate = [GlcNAc-(1-&gt;4)-Mur2Ac(oyl-L-Ala-gamma-D-Glu-L-Lys-D-Ala-D-Ala)](n+1)-di-trans,octa-cis-undecaprenyl diphosphate + di-trans,octa-cis-undecaprenyl diphosphate + H(+)</text>
        <dbReference type="Rhea" id="RHEA:23708"/>
        <dbReference type="Rhea" id="RHEA-COMP:9602"/>
        <dbReference type="Rhea" id="RHEA-COMP:9603"/>
        <dbReference type="ChEBI" id="CHEBI:15378"/>
        <dbReference type="ChEBI" id="CHEBI:58405"/>
        <dbReference type="ChEBI" id="CHEBI:60033"/>
        <dbReference type="ChEBI" id="CHEBI:78435"/>
        <dbReference type="EC" id="2.4.99.28"/>
    </reaction>
</comment>
<evidence type="ECO:0000256" key="7">
    <source>
        <dbReference type="ARBA" id="ARBA00022475"/>
    </source>
</evidence>
<evidence type="ECO:0000259" key="25">
    <source>
        <dbReference type="Pfam" id="PF00905"/>
    </source>
</evidence>
<evidence type="ECO:0000256" key="16">
    <source>
        <dbReference type="ARBA" id="ARBA00023251"/>
    </source>
</evidence>
<dbReference type="InterPro" id="IPR023346">
    <property type="entry name" value="Lysozyme-like_dom_sf"/>
</dbReference>
<feature type="active site" description="Acyl-ester intermediate; for transpeptidase activity" evidence="24">
    <location>
        <position position="447"/>
    </location>
</feature>
<dbReference type="Pfam" id="PF00912">
    <property type="entry name" value="Transgly"/>
    <property type="match status" value="1"/>
</dbReference>
<proteinExistence type="inferred from homology"/>
<keyword evidence="12" id="KW-0378">Hydrolase</keyword>
<evidence type="ECO:0000256" key="15">
    <source>
        <dbReference type="ARBA" id="ARBA00023136"/>
    </source>
</evidence>
<dbReference type="GO" id="GO:0009252">
    <property type="term" value="P:peptidoglycan biosynthetic process"/>
    <property type="evidence" value="ECO:0007669"/>
    <property type="project" value="UniProtKB-UniRule"/>
</dbReference>
<keyword evidence="8" id="KW-0121">Carboxypeptidase</keyword>
<evidence type="ECO:0000256" key="3">
    <source>
        <dbReference type="ARBA" id="ARBA00004752"/>
    </source>
</evidence>
<comment type="caution">
    <text evidence="28">The sequence shown here is derived from an EMBL/GenBank/DDBJ whole genome shotgun (WGS) entry which is preliminary data.</text>
</comment>
<comment type="catalytic activity">
    <reaction evidence="20">
        <text>Preferential cleavage: (Ac)2-L-Lys-D-Ala-|-D-Ala. Also transpeptidation of peptidyl-alanyl moieties that are N-acyl substituents of D-alanine.</text>
        <dbReference type="EC" id="3.4.16.4"/>
    </reaction>
</comment>
<dbReference type="InterPro" id="IPR001264">
    <property type="entry name" value="Glyco_trans_51"/>
</dbReference>
<dbReference type="PIRSF" id="PIRSF002799">
    <property type="entry name" value="PBP_1b"/>
    <property type="match status" value="1"/>
</dbReference>
<keyword evidence="29" id="KW-1185">Reference proteome</keyword>
<dbReference type="GO" id="GO:0009274">
    <property type="term" value="C:peptidoglycan-based cell wall"/>
    <property type="evidence" value="ECO:0007669"/>
    <property type="project" value="UniProtKB-UniRule"/>
</dbReference>
<keyword evidence="13 23" id="KW-0133">Cell shape</keyword>
<dbReference type="Gene3D" id="3.30.2060.10">
    <property type="entry name" value="Penicillin-binding protein 1b domain"/>
    <property type="match status" value="1"/>
</dbReference>
<reference evidence="28 29" key="1">
    <citation type="submission" date="2020-02" db="EMBL/GenBank/DDBJ databases">
        <authorList>
            <person name="Zhang X.-Y."/>
        </authorList>
    </citation>
    <scope>NUCLEOTIDE SEQUENCE [LARGE SCALE GENOMIC DNA]</scope>
    <source>
        <strain evidence="28 29">C33</strain>
    </source>
</reference>
<comment type="function">
    <text evidence="1 23">Cell wall formation. Synthesis of cross-linked peptidoglycan from the lipid intermediates. The enzyme has a penicillin-insensitive transglycosylase N-terminal domain (formation of linear glycan strands) and a penicillin-sensitive transpeptidase C-terminal domain (cross-linking of the peptide subunits).</text>
</comment>
<dbReference type="Gene3D" id="1.10.3810.10">
    <property type="entry name" value="Biosynthetic peptidoglycan transglycosylase-like"/>
    <property type="match status" value="1"/>
</dbReference>
<dbReference type="SUPFAM" id="SSF56601">
    <property type="entry name" value="beta-lactamase/transpeptidase-like"/>
    <property type="match status" value="1"/>
</dbReference>
<keyword evidence="9" id="KW-0645">Protease</keyword>
<feature type="domain" description="Bifunctional transglycosylase second" evidence="27">
    <location>
        <begin position="53"/>
        <end position="135"/>
    </location>
</feature>
<evidence type="ECO:0000256" key="6">
    <source>
        <dbReference type="ARBA" id="ARBA00018637"/>
    </source>
</evidence>
<organism evidence="28 29">
    <name type="scientific">Wenzhouxiangella limi</name>
    <dbReference type="NCBI Taxonomy" id="2707351"/>
    <lineage>
        <taxon>Bacteria</taxon>
        <taxon>Pseudomonadati</taxon>
        <taxon>Pseudomonadota</taxon>
        <taxon>Gammaproteobacteria</taxon>
        <taxon>Chromatiales</taxon>
        <taxon>Wenzhouxiangellaceae</taxon>
        <taxon>Wenzhouxiangella</taxon>
    </lineage>
</organism>
<dbReference type="Pfam" id="PF00905">
    <property type="entry name" value="Transpeptidase"/>
    <property type="match status" value="1"/>
</dbReference>
<dbReference type="GO" id="GO:0005886">
    <property type="term" value="C:plasma membrane"/>
    <property type="evidence" value="ECO:0007669"/>
    <property type="project" value="UniProtKB-SubCell"/>
</dbReference>
<dbReference type="Gene3D" id="3.40.710.10">
    <property type="entry name" value="DD-peptidase/beta-lactamase superfamily"/>
    <property type="match status" value="1"/>
</dbReference>
<dbReference type="RefSeq" id="WP_164211470.1">
    <property type="nucleotide sequence ID" value="NZ_JAAGSC010000041.1"/>
</dbReference>
<comment type="pathway">
    <text evidence="3 23">Cell wall biogenesis; peptidoglycan biosynthesis.</text>
</comment>
<keyword evidence="11 23" id="KW-0808">Transferase</keyword>
<keyword evidence="15" id="KW-0472">Membrane</keyword>
<dbReference type="GO" id="GO:0046677">
    <property type="term" value="P:response to antibiotic"/>
    <property type="evidence" value="ECO:0007669"/>
    <property type="project" value="UniProtKB-UniRule"/>
</dbReference>
<evidence type="ECO:0000256" key="17">
    <source>
        <dbReference type="ARBA" id="ARBA00023268"/>
    </source>
</evidence>
<name>A0A845V4I4_9GAMM</name>
<dbReference type="GO" id="GO:0006508">
    <property type="term" value="P:proteolysis"/>
    <property type="evidence" value="ECO:0007669"/>
    <property type="project" value="UniProtKB-KW"/>
</dbReference>
<evidence type="ECO:0000256" key="8">
    <source>
        <dbReference type="ARBA" id="ARBA00022645"/>
    </source>
</evidence>
<evidence type="ECO:0000313" key="28">
    <source>
        <dbReference type="EMBL" id="NDY96096.1"/>
    </source>
</evidence>
<dbReference type="GO" id="GO:0009002">
    <property type="term" value="F:serine-type D-Ala-D-Ala carboxypeptidase activity"/>
    <property type="evidence" value="ECO:0007669"/>
    <property type="project" value="UniProtKB-EC"/>
</dbReference>
<dbReference type="GO" id="GO:0071555">
    <property type="term" value="P:cell wall organization"/>
    <property type="evidence" value="ECO:0007669"/>
    <property type="project" value="UniProtKB-UniRule"/>
</dbReference>
<evidence type="ECO:0000256" key="22">
    <source>
        <dbReference type="NCBIfam" id="TIGR02071"/>
    </source>
</evidence>
<keyword evidence="7" id="KW-1003">Cell membrane</keyword>
<evidence type="ECO:0000256" key="23">
    <source>
        <dbReference type="PIRNR" id="PIRNR002799"/>
    </source>
</evidence>
<evidence type="ECO:0000256" key="12">
    <source>
        <dbReference type="ARBA" id="ARBA00022801"/>
    </source>
</evidence>
<dbReference type="InterPro" id="IPR028166">
    <property type="entry name" value="UB2H"/>
</dbReference>
<evidence type="ECO:0000256" key="13">
    <source>
        <dbReference type="ARBA" id="ARBA00022960"/>
    </source>
</evidence>
<feature type="active site" description="Proton donor; for transglycosylase activity" evidence="24">
    <location>
        <position position="171"/>
    </location>
</feature>
<evidence type="ECO:0000256" key="19">
    <source>
        <dbReference type="ARBA" id="ARBA00032454"/>
    </source>
</evidence>
<keyword evidence="18 23" id="KW-0961">Cell wall biogenesis/degradation</keyword>
<dbReference type="UniPathway" id="UPA00219"/>
<evidence type="ECO:0000256" key="1">
    <source>
        <dbReference type="ARBA" id="ARBA00002624"/>
    </source>
</evidence>
<comment type="subcellular location">
    <subcellularLocation>
        <location evidence="2">Cell membrane</location>
    </subcellularLocation>
</comment>
<dbReference type="NCBIfam" id="TIGR02071">
    <property type="entry name" value="PBP_1b"/>
    <property type="match status" value="1"/>
</dbReference>
<feature type="domain" description="Glycosyl transferase family 51" evidence="26">
    <location>
        <begin position="147"/>
        <end position="316"/>
    </location>
</feature>
<dbReference type="EMBL" id="JAAGSC010000041">
    <property type="protein sequence ID" value="NDY96096.1"/>
    <property type="molecule type" value="Genomic_DNA"/>
</dbReference>
<sequence>MRRFLWLLALFALGLGLGLAGPWIGWLDREAGQRFGDRQWTQASRVYARPLELYPGLAMSAQRLERELEAIGLSAGDPASVGRYRRQGDGLEAHVPGFVFGDGRQAAQRVRVRFSGSAIAGLETATETETALVRLPPAELGSLLPLDDRDRTLVALAEFPPLLVTGIQAVEDRQFAHHHGVDPRGLLRAAWTNLRRGEVVQGGSTITQQLVKNLFLTPERSLLRKLNEAVMAISLERRFSKADILEAYLNEVYLGQDGGRAIHGFGRAAEHYFGLPVQALGVEQIALLVGMVRGASWYHPRRNPERARERRDRVIDMFYETGLIDEGAWRRARASGLGLGLPSRNGARRHDGFLDLVARQLRRDYRDSDLRGTGLRIFTTLDPVAQQEAERALAEGLTELERSSAELQGAVVLVEPTSGEIRALVGDRAPGRFGFNRALDARRPVGSVIKPFIYLLALAQPDRWHLASTLVDAPLSVAVAGQAPWRPDNIDQVSHGEVALMDALARSFNQATVALGREVGLPALFGLLEQLGVARPEQAHPSAFLGAIELTPLQVAQLYQPLAAEGYSTPLRAINQVLDREGNEIGRYDRRLRPVREREALALLDFALRHAVTDGTGRSLSWRLPEDPGVRGKTGTSNDRRDAWFVGYTDDWLGVVWTGRDDNAPAGVSGSATALPVWAELFSRLPLRTVRRNWPEGLEWFWIDWPSPQLAAENCPDARAIPFVAGSQPTARSPCLDPLPDESRRWFRRR</sequence>
<evidence type="ECO:0000259" key="27">
    <source>
        <dbReference type="Pfam" id="PF14814"/>
    </source>
</evidence>
<dbReference type="PANTHER" id="PTHR32282">
    <property type="entry name" value="BINDING PROTEIN TRANSPEPTIDASE, PUTATIVE-RELATED"/>
    <property type="match status" value="1"/>
</dbReference>
<dbReference type="GO" id="GO:0030288">
    <property type="term" value="C:outer membrane-bounded periplasmic space"/>
    <property type="evidence" value="ECO:0007669"/>
    <property type="project" value="TreeGrafter"/>
</dbReference>
<evidence type="ECO:0000256" key="14">
    <source>
        <dbReference type="ARBA" id="ARBA00022984"/>
    </source>
</evidence>
<protein>
    <recommendedName>
        <fullName evidence="6 22">Penicillin-binding protein 1B</fullName>
        <shortName evidence="23">PBP-1b</shortName>
        <shortName evidence="23">PBP1b</shortName>
    </recommendedName>
    <alternativeName>
        <fullName evidence="19 23">Murein polymerase</fullName>
    </alternativeName>
</protein>
<dbReference type="GO" id="GO:0008955">
    <property type="term" value="F:peptidoglycan glycosyltransferase activity"/>
    <property type="evidence" value="ECO:0007669"/>
    <property type="project" value="UniProtKB-UniRule"/>
</dbReference>
<keyword evidence="14 23" id="KW-0573">Peptidoglycan synthesis</keyword>
<evidence type="ECO:0000259" key="26">
    <source>
        <dbReference type="Pfam" id="PF00912"/>
    </source>
</evidence>
<dbReference type="InterPro" id="IPR012338">
    <property type="entry name" value="Beta-lactam/transpept-like"/>
</dbReference>